<reference evidence="1 2" key="1">
    <citation type="journal article" date="2017" name="Nat. Commun.">
        <title>'ARMAN' archaea depend on association with euryarchaeal host in culture and in situ.</title>
        <authorList>
            <person name="Golyshina O."/>
            <person name="Toshchakov S."/>
            <person name="Makarova K."/>
            <person name="Gavrilov S."/>
            <person name="Korzhenkov A."/>
            <person name="La Cono V."/>
            <person name="Arcadi E."/>
            <person name="Nechitaylo T."/>
            <person name="Ferrer M."/>
            <person name="Kublanov I."/>
            <person name="Wolf Y."/>
            <person name="Yakimov M."/>
            <person name="Golyshin P."/>
            <person name="Slesarev A."/>
            <person name="Kozyavkin S."/>
        </authorList>
    </citation>
    <scope>NUCLEOTIDE SEQUENCE [LARGE SCALE GENOMIC DNA]</scope>
    <source>
        <strain evidence="1 2">Mia14</strain>
    </source>
</reference>
<dbReference type="InterPro" id="IPR012440">
    <property type="entry name" value="DUF1641"/>
</dbReference>
<dbReference type="OrthoDB" id="56850at2157"/>
<gene>
    <name evidence="1" type="ORF">Mia14_0110</name>
</gene>
<evidence type="ECO:0000313" key="1">
    <source>
        <dbReference type="EMBL" id="ASI13452.1"/>
    </source>
</evidence>
<accession>A0A218NLX3</accession>
<dbReference type="GeneID" id="33313670"/>
<evidence type="ECO:0000313" key="2">
    <source>
        <dbReference type="Proteomes" id="UP000197679"/>
    </source>
</evidence>
<dbReference type="RefSeq" id="WP_088819620.1">
    <property type="nucleotide sequence ID" value="NZ_CP019964.1"/>
</dbReference>
<organism evidence="1 2">
    <name type="scientific">Candidatus Mancarchaeum acidiphilum</name>
    <dbReference type="NCBI Taxonomy" id="1920749"/>
    <lineage>
        <taxon>Archaea</taxon>
        <taxon>Candidatus Micrarchaeota</taxon>
        <taxon>Candidatus Mancarchaeum</taxon>
    </lineage>
</organism>
<proteinExistence type="predicted"/>
<dbReference type="Pfam" id="PF07849">
    <property type="entry name" value="DUF1641"/>
    <property type="match status" value="1"/>
</dbReference>
<keyword evidence="2" id="KW-1185">Reference proteome</keyword>
<dbReference type="AlphaFoldDB" id="A0A218NLX3"/>
<dbReference type="Proteomes" id="UP000197679">
    <property type="component" value="Chromosome"/>
</dbReference>
<dbReference type="PANTHER" id="PTHR38433">
    <property type="match status" value="1"/>
</dbReference>
<protein>
    <submittedName>
        <fullName evidence="1">DUF1641 superfamily protein</fullName>
    </submittedName>
</protein>
<dbReference type="EMBL" id="CP019964">
    <property type="protein sequence ID" value="ASI13452.1"/>
    <property type="molecule type" value="Genomic_DNA"/>
</dbReference>
<dbReference type="PANTHER" id="PTHR38433:SF1">
    <property type="entry name" value="DUF1641 DOMAIN-CONTAINING PROTEIN"/>
    <property type="match status" value="1"/>
</dbReference>
<name>A0A218NLX3_9ARCH</name>
<dbReference type="KEGG" id="marh:Mia14_0110"/>
<sequence>MLKNNPVNSENSFDPEYAPSITKALKMIKKLDDLGMLDYMSEVLDTEDTMESISTLIKSDEAVALRAKADQLRPLVGIIADKDTMSAIANLATILSALQKVGLLDPVIGMLKDDEVINAVMGLISNDFTMNLIANAKPILNSLSKLDLSAIPKYLDVLSSALTYMENGTIPPVKGLTGMLHELGDKDTQKGLGIVFYLLKSLGSANSTTQKADDKS</sequence>